<organism evidence="2 3">
    <name type="scientific">Ziziphus jujuba</name>
    <name type="common">Chinese jujube</name>
    <name type="synonym">Ziziphus sativa</name>
    <dbReference type="NCBI Taxonomy" id="326968"/>
    <lineage>
        <taxon>Eukaryota</taxon>
        <taxon>Viridiplantae</taxon>
        <taxon>Streptophyta</taxon>
        <taxon>Embryophyta</taxon>
        <taxon>Tracheophyta</taxon>
        <taxon>Spermatophyta</taxon>
        <taxon>Magnoliopsida</taxon>
        <taxon>eudicotyledons</taxon>
        <taxon>Gunneridae</taxon>
        <taxon>Pentapetalae</taxon>
        <taxon>rosids</taxon>
        <taxon>fabids</taxon>
        <taxon>Rosales</taxon>
        <taxon>Rhamnaceae</taxon>
        <taxon>Paliureae</taxon>
        <taxon>Ziziphus</taxon>
    </lineage>
</organism>
<dbReference type="Pfam" id="PF00069">
    <property type="entry name" value="Pkinase"/>
    <property type="match status" value="1"/>
</dbReference>
<dbReference type="PROSITE" id="PS00108">
    <property type="entry name" value="PROTEIN_KINASE_ST"/>
    <property type="match status" value="1"/>
</dbReference>
<gene>
    <name evidence="3" type="primary">LOC125422854</name>
</gene>
<feature type="domain" description="Protein kinase" evidence="1">
    <location>
        <begin position="390"/>
        <end position="669"/>
    </location>
</feature>
<protein>
    <submittedName>
        <fullName evidence="3">Protein kinase STUNTED-like isoform X1</fullName>
    </submittedName>
</protein>
<name>A0ABM3ILL5_ZIZJJ</name>
<dbReference type="PANTHER" id="PTHR47987:SF11">
    <property type="entry name" value="RECEPTOR-LIKE CYTOSOLIC SERINE_THREONINE-PROTEIN KINASE RBK1 ISOFORM X1"/>
    <property type="match status" value="1"/>
</dbReference>
<dbReference type="SMART" id="SM00220">
    <property type="entry name" value="S_TKc"/>
    <property type="match status" value="1"/>
</dbReference>
<dbReference type="InterPro" id="IPR008271">
    <property type="entry name" value="Ser/Thr_kinase_AS"/>
</dbReference>
<dbReference type="InterPro" id="IPR000719">
    <property type="entry name" value="Prot_kinase_dom"/>
</dbReference>
<dbReference type="InterPro" id="IPR011009">
    <property type="entry name" value="Kinase-like_dom_sf"/>
</dbReference>
<proteinExistence type="predicted"/>
<dbReference type="InterPro" id="IPR046958">
    <property type="entry name" value="RBK1/2/STUNTED"/>
</dbReference>
<evidence type="ECO:0000313" key="2">
    <source>
        <dbReference type="Proteomes" id="UP001652623"/>
    </source>
</evidence>
<reference evidence="3" key="1">
    <citation type="submission" date="2025-08" db="UniProtKB">
        <authorList>
            <consortium name="RefSeq"/>
        </authorList>
    </citation>
    <scope>IDENTIFICATION</scope>
    <source>
        <tissue evidence="3">Seedling</tissue>
    </source>
</reference>
<dbReference type="Gene3D" id="1.10.510.10">
    <property type="entry name" value="Transferase(Phosphotransferase) domain 1"/>
    <property type="match status" value="1"/>
</dbReference>
<accession>A0ABM3ILL5</accession>
<dbReference type="Gene3D" id="3.30.200.20">
    <property type="entry name" value="Phosphorylase Kinase, domain 1"/>
    <property type="match status" value="1"/>
</dbReference>
<dbReference type="Proteomes" id="UP001652623">
    <property type="component" value="Chromosome 5"/>
</dbReference>
<evidence type="ECO:0000313" key="3">
    <source>
        <dbReference type="RefSeq" id="XP_048331121.2"/>
    </source>
</evidence>
<dbReference type="RefSeq" id="XP_048331121.2">
    <property type="nucleotide sequence ID" value="XM_048475164.2"/>
</dbReference>
<dbReference type="PANTHER" id="PTHR47987">
    <property type="entry name" value="OS08G0249100 PROTEIN"/>
    <property type="match status" value="1"/>
</dbReference>
<keyword evidence="2" id="KW-1185">Reference proteome</keyword>
<dbReference type="GeneID" id="125422854"/>
<dbReference type="PROSITE" id="PS50011">
    <property type="entry name" value="PROTEIN_KINASE_DOM"/>
    <property type="match status" value="1"/>
</dbReference>
<evidence type="ECO:0000259" key="1">
    <source>
        <dbReference type="PROSITE" id="PS50011"/>
    </source>
</evidence>
<sequence>MIKKVYSSKITRRSHIRVVRLNYDPVTVAKPRLRLSISGIKDNPKVGGGSHKMRKIYLKGSTSRRSWVKKYTERVAKQYATMVAMKGKNQNESLISWVSFARVYANQLPATIITLAIYKGKFLIKRRWARQKEGCRRVLSLELYLKENHGGLRDRKKLTIGKANHDCKEEAAPLRYVSILKTELPESTLGWPLLRSSDSEQYLRRSGPPEMSVVQWVMSLPNRFQADTFIDQETDISTVDSEVERDSLRLIQSYDDKISHCDYHSELVSEQQVKIGKSSVSSCLNESTLSIPGWPLLHIAVASLDSLRESEIVCNPKQIKVSPLPQFDMVSNKTRNPSKRHAFHPGIMNNENCLVTPEILVNELVHLVRTNSSGCTRFSYAELKIATNQFSPDNLIGEGGCSSVYRGCFPSGKSIAVKILKPYKEAWNDFSLEVEILSSITHRHITPLVGLCAEDIHLISVYDLYPKGSLEENLHGRCGSSKLPWKVRFKVAVSVAEALNYLHNDGPRPVIHRDIKSSNILLTDELQPQLSDFGLAIWGSTNSYVLHSDVVGTFGYIAPEYFMNGRVSDKIDVYAFGVILLELLSGRRPISNEVPKGQESLVKWAKHLLERGDTKALLDPELNGDFDDVQVQRMVLAARLCISQSTRVRPKVSQILKLLRGKEEAEECVDHVMDPKELGYEDDDDLVLEFGCQRQSGLASLDAGSAIASSTCAGTSPEKVHRRTLKDYLEELQD</sequence>
<dbReference type="SUPFAM" id="SSF56112">
    <property type="entry name" value="Protein kinase-like (PK-like)"/>
    <property type="match status" value="1"/>
</dbReference>